<sequence length="906" mass="101225">MDLLCHAIGFSETQAPASPDPEIHSPHQASVSEAHLKLSLSAPSRSIVNRRCHICGRSYERADHLNRHLKSHENARPHKCTRCNKSFNRADLLNRHQAAHDRPPAERPTIERGNRAAAACIACVNAKAKCQDEKPCNRCQSRGLSCQTVGNGAQGNRGRSVPNLESESQNRDGFRRESEDPQSLPKFEHQHNINDASRFHSNKSVPDETMLDPTLTAHEPAKTFQYSSHSSNPTYYNEVHSPSNLNGSFPVYEDLTSMHADGQFGQDFGLIPKNSSFSQDLDFGMWDFDLDTIELAGLNDRSTSLSGTPSMRVQKDASKRYAAFERSPWLWTPTKIDHAAIDQQDLNLDEDNIPAVLTPASPAATMDEFASCRIHHKERDKMLSLLFTIPTAHSSKAPYLPSLNLLNSIIQVYFVQESFKVDQLIHVGTFDPSTSLPHLITALVASGSTLISTPAVWKMGLALHEVIRHSVANYWEEDNSHTRSLQALQAFMIGLDIGLWSGFKRKMEIAQSFAQPIIIMLRRAGAFAPSNQMPADPRLEDSEAVLESKWRKWAERESFKRLVLHLFIHDIQASIGFQKPPLISVTELKFQLPAARNLWLARTPTEWRDRFLSSRPKHDVPAFSDAIHQTNLHQYSSQADIPLTAIALLQGHWGQIHSINESRKFFPSSKSTHRLWLHTAYTELYQDLSSFSLLIPSLTSNCTRATLIAEFLQMILHISLEDLHRFAGKSGEEETRKAGEEFAVWAKTKEARIAIWHAGQVFRAAKRLMQAQNRGFNAVVLYYATLTLWAYGHSASDVEDHLISPGGQNVILNEPETPLSNLFLASSQGVPYLSVQDSSAAGGKVFIALAEPDKILSVARDIYRDNYPVLEERLPPLVENLCILLKDLGSLPGSRISRAPSVGVAS</sequence>
<evidence type="ECO:0000256" key="2">
    <source>
        <dbReference type="ARBA" id="ARBA00022737"/>
    </source>
</evidence>
<feature type="domain" description="Zn(2)-C6 fungal-type" evidence="12">
    <location>
        <begin position="119"/>
        <end position="148"/>
    </location>
</feature>
<dbReference type="SUPFAM" id="SSF57701">
    <property type="entry name" value="Zn2/Cys6 DNA-binding domain"/>
    <property type="match status" value="1"/>
</dbReference>
<evidence type="ECO:0000256" key="10">
    <source>
        <dbReference type="PROSITE-ProRule" id="PRU00042"/>
    </source>
</evidence>
<evidence type="ECO:0000256" key="7">
    <source>
        <dbReference type="ARBA" id="ARBA00023242"/>
    </source>
</evidence>
<dbReference type="PANTHER" id="PTHR47660">
    <property type="entry name" value="TRANSCRIPTION FACTOR WITH C2H2 AND ZN(2)-CYS(6) DNA BINDING DOMAIN (EUROFUNG)-RELATED-RELATED"/>
    <property type="match status" value="1"/>
</dbReference>
<keyword evidence="6" id="KW-0804">Transcription</keyword>
<keyword evidence="5" id="KW-0805">Transcription regulation</keyword>
<keyword evidence="15" id="KW-1185">Reference proteome</keyword>
<feature type="compositionally biased region" description="Basic and acidic residues" evidence="11">
    <location>
        <begin position="168"/>
        <end position="179"/>
    </location>
</feature>
<dbReference type="AlphaFoldDB" id="A0A2J6PZY1"/>
<dbReference type="InterPro" id="IPR013087">
    <property type="entry name" value="Znf_C2H2_type"/>
</dbReference>
<evidence type="ECO:0000256" key="4">
    <source>
        <dbReference type="ARBA" id="ARBA00022833"/>
    </source>
</evidence>
<dbReference type="InterPro" id="IPR036864">
    <property type="entry name" value="Zn2-C6_fun-type_DNA-bd_sf"/>
</dbReference>
<dbReference type="Pfam" id="PF00172">
    <property type="entry name" value="Zn_clus"/>
    <property type="match status" value="1"/>
</dbReference>
<evidence type="ECO:0000256" key="11">
    <source>
        <dbReference type="SAM" id="MobiDB-lite"/>
    </source>
</evidence>
<dbReference type="InterPro" id="IPR001138">
    <property type="entry name" value="Zn2Cys6_DnaBD"/>
</dbReference>
<name>A0A2J6PZY1_9HELO</name>
<dbReference type="Pfam" id="PF00096">
    <property type="entry name" value="zf-C2H2"/>
    <property type="match status" value="2"/>
</dbReference>
<protein>
    <recommendedName>
        <fullName evidence="9">pH-response transcription factor pacC/RIM101</fullName>
    </recommendedName>
</protein>
<dbReference type="SUPFAM" id="SSF57667">
    <property type="entry name" value="beta-beta-alpha zinc fingers"/>
    <property type="match status" value="1"/>
</dbReference>
<dbReference type="STRING" id="1745343.A0A2J6PZY1"/>
<dbReference type="GO" id="GO:0008270">
    <property type="term" value="F:zinc ion binding"/>
    <property type="evidence" value="ECO:0007669"/>
    <property type="project" value="UniProtKB-KW"/>
</dbReference>
<organism evidence="14 15">
    <name type="scientific">Hyaloscypha hepaticicola</name>
    <dbReference type="NCBI Taxonomy" id="2082293"/>
    <lineage>
        <taxon>Eukaryota</taxon>
        <taxon>Fungi</taxon>
        <taxon>Dikarya</taxon>
        <taxon>Ascomycota</taxon>
        <taxon>Pezizomycotina</taxon>
        <taxon>Leotiomycetes</taxon>
        <taxon>Helotiales</taxon>
        <taxon>Hyaloscyphaceae</taxon>
        <taxon>Hyaloscypha</taxon>
    </lineage>
</organism>
<dbReference type="Gene3D" id="3.30.160.60">
    <property type="entry name" value="Classic Zinc Finger"/>
    <property type="match status" value="1"/>
</dbReference>
<feature type="domain" description="C2H2-type" evidence="13">
    <location>
        <begin position="78"/>
        <end position="105"/>
    </location>
</feature>
<gene>
    <name evidence="14" type="ORF">NA56DRAFT_750295</name>
</gene>
<dbReference type="PROSITE" id="PS50157">
    <property type="entry name" value="ZINC_FINGER_C2H2_2"/>
    <property type="match status" value="2"/>
</dbReference>
<dbReference type="CDD" id="cd12148">
    <property type="entry name" value="fungal_TF_MHR"/>
    <property type="match status" value="1"/>
</dbReference>
<feature type="region of interest" description="Disordered" evidence="11">
    <location>
        <begin position="147"/>
        <end position="211"/>
    </location>
</feature>
<keyword evidence="2" id="KW-0677">Repeat</keyword>
<feature type="domain" description="C2H2-type" evidence="13">
    <location>
        <begin position="50"/>
        <end position="77"/>
    </location>
</feature>
<dbReference type="SMART" id="SM00355">
    <property type="entry name" value="ZnF_C2H2"/>
    <property type="match status" value="2"/>
</dbReference>
<dbReference type="InterPro" id="IPR036236">
    <property type="entry name" value="Znf_C2H2_sf"/>
</dbReference>
<accession>A0A2J6PZY1</accession>
<evidence type="ECO:0000256" key="8">
    <source>
        <dbReference type="ARBA" id="ARBA00038089"/>
    </source>
</evidence>
<evidence type="ECO:0000313" key="15">
    <source>
        <dbReference type="Proteomes" id="UP000235672"/>
    </source>
</evidence>
<dbReference type="GO" id="GO:0003677">
    <property type="term" value="F:DNA binding"/>
    <property type="evidence" value="ECO:0007669"/>
    <property type="project" value="InterPro"/>
</dbReference>
<evidence type="ECO:0000256" key="1">
    <source>
        <dbReference type="ARBA" id="ARBA00022723"/>
    </source>
</evidence>
<reference evidence="14 15" key="1">
    <citation type="submission" date="2016-05" db="EMBL/GenBank/DDBJ databases">
        <title>A degradative enzymes factory behind the ericoid mycorrhizal symbiosis.</title>
        <authorList>
            <consortium name="DOE Joint Genome Institute"/>
            <person name="Martino E."/>
            <person name="Morin E."/>
            <person name="Grelet G."/>
            <person name="Kuo A."/>
            <person name="Kohler A."/>
            <person name="Daghino S."/>
            <person name="Barry K."/>
            <person name="Choi C."/>
            <person name="Cichocki N."/>
            <person name="Clum A."/>
            <person name="Copeland A."/>
            <person name="Hainaut M."/>
            <person name="Haridas S."/>
            <person name="Labutti K."/>
            <person name="Lindquist E."/>
            <person name="Lipzen A."/>
            <person name="Khouja H.-R."/>
            <person name="Murat C."/>
            <person name="Ohm R."/>
            <person name="Olson A."/>
            <person name="Spatafora J."/>
            <person name="Veneault-Fourrey C."/>
            <person name="Henrissat B."/>
            <person name="Grigoriev I."/>
            <person name="Martin F."/>
            <person name="Perotto S."/>
        </authorList>
    </citation>
    <scope>NUCLEOTIDE SEQUENCE [LARGE SCALE GENOMIC DNA]</scope>
    <source>
        <strain evidence="14 15">UAMH 7357</strain>
    </source>
</reference>
<evidence type="ECO:0000256" key="9">
    <source>
        <dbReference type="ARBA" id="ARBA00039490"/>
    </source>
</evidence>
<evidence type="ECO:0000256" key="6">
    <source>
        <dbReference type="ARBA" id="ARBA00023163"/>
    </source>
</evidence>
<dbReference type="PROSITE" id="PS50048">
    <property type="entry name" value="ZN2_CY6_FUNGAL_2"/>
    <property type="match status" value="1"/>
</dbReference>
<dbReference type="PANTHER" id="PTHR47660:SF2">
    <property type="entry name" value="TRANSCRIPTION FACTOR WITH C2H2 AND ZN(2)-CYS(6) DNA BINDING DOMAIN (EUROFUNG)"/>
    <property type="match status" value="1"/>
</dbReference>
<dbReference type="Proteomes" id="UP000235672">
    <property type="component" value="Unassembled WGS sequence"/>
</dbReference>
<comment type="similarity">
    <text evidence="8">Belongs to the pacC/RIM101 family.</text>
</comment>
<keyword evidence="4" id="KW-0862">Zinc</keyword>
<dbReference type="PROSITE" id="PS00028">
    <property type="entry name" value="ZINC_FINGER_C2H2_1"/>
    <property type="match status" value="2"/>
</dbReference>
<evidence type="ECO:0000259" key="13">
    <source>
        <dbReference type="PROSITE" id="PS50157"/>
    </source>
</evidence>
<evidence type="ECO:0000313" key="14">
    <source>
        <dbReference type="EMBL" id="PMD19590.1"/>
    </source>
</evidence>
<evidence type="ECO:0000256" key="5">
    <source>
        <dbReference type="ARBA" id="ARBA00023015"/>
    </source>
</evidence>
<keyword evidence="3 10" id="KW-0863">Zinc-finger</keyword>
<dbReference type="OrthoDB" id="40579at2759"/>
<keyword evidence="7" id="KW-0539">Nucleus</keyword>
<dbReference type="FunFam" id="3.30.160.60:FF:000340">
    <property type="entry name" value="zinc finger protein 473 isoform X1"/>
    <property type="match status" value="1"/>
</dbReference>
<dbReference type="EMBL" id="KZ613488">
    <property type="protein sequence ID" value="PMD19590.1"/>
    <property type="molecule type" value="Genomic_DNA"/>
</dbReference>
<keyword evidence="1" id="KW-0479">Metal-binding</keyword>
<dbReference type="CDD" id="cd00067">
    <property type="entry name" value="GAL4"/>
    <property type="match status" value="1"/>
</dbReference>
<dbReference type="Pfam" id="PF04082">
    <property type="entry name" value="Fungal_trans"/>
    <property type="match status" value="1"/>
</dbReference>
<dbReference type="GO" id="GO:0000981">
    <property type="term" value="F:DNA-binding transcription factor activity, RNA polymerase II-specific"/>
    <property type="evidence" value="ECO:0007669"/>
    <property type="project" value="InterPro"/>
</dbReference>
<dbReference type="GO" id="GO:0006351">
    <property type="term" value="P:DNA-templated transcription"/>
    <property type="evidence" value="ECO:0007669"/>
    <property type="project" value="InterPro"/>
</dbReference>
<evidence type="ECO:0000259" key="12">
    <source>
        <dbReference type="PROSITE" id="PS50048"/>
    </source>
</evidence>
<dbReference type="InterPro" id="IPR007219">
    <property type="entry name" value="XnlR_reg_dom"/>
</dbReference>
<dbReference type="GO" id="GO:0005634">
    <property type="term" value="C:nucleus"/>
    <property type="evidence" value="ECO:0007669"/>
    <property type="project" value="UniProtKB-ARBA"/>
</dbReference>
<proteinExistence type="inferred from homology"/>
<evidence type="ECO:0000256" key="3">
    <source>
        <dbReference type="ARBA" id="ARBA00022771"/>
    </source>
</evidence>
<dbReference type="Gene3D" id="4.10.240.10">
    <property type="entry name" value="Zn(2)-C6 fungal-type DNA-binding domain"/>
    <property type="match status" value="1"/>
</dbReference>